<gene>
    <name evidence="2" type="ORF">WN55_08334</name>
</gene>
<feature type="compositionally biased region" description="Polar residues" evidence="1">
    <location>
        <begin position="236"/>
        <end position="251"/>
    </location>
</feature>
<dbReference type="Proteomes" id="UP000076502">
    <property type="component" value="Unassembled WGS sequence"/>
</dbReference>
<feature type="region of interest" description="Disordered" evidence="1">
    <location>
        <begin position="201"/>
        <end position="251"/>
    </location>
</feature>
<keyword evidence="3" id="KW-1185">Reference proteome</keyword>
<feature type="region of interest" description="Disordered" evidence="1">
    <location>
        <begin position="1"/>
        <end position="22"/>
    </location>
</feature>
<dbReference type="AlphaFoldDB" id="A0A154P6W1"/>
<evidence type="ECO:0000256" key="1">
    <source>
        <dbReference type="SAM" id="MobiDB-lite"/>
    </source>
</evidence>
<dbReference type="OrthoDB" id="7700717at2759"/>
<accession>A0A154P6W1</accession>
<evidence type="ECO:0000313" key="2">
    <source>
        <dbReference type="EMBL" id="KZC07563.1"/>
    </source>
</evidence>
<feature type="compositionally biased region" description="Basic and acidic residues" evidence="1">
    <location>
        <begin position="217"/>
        <end position="233"/>
    </location>
</feature>
<sequence length="251" mass="29090">MPATANLRKLKASSPLLQNHPDESVPVNIVRRHENTGLRDNYQRFNDYADMYAPETLQKLRRLKELQMKRDINERYYSQEIKRLIGEYYFAKRMPSPLLRPQGKMQSASFQHHPGHRARNNIEPCGTMTTITRLDCGCIQETSRPIFTTARGRVQRRNCSQSQDEVLLKLTSSSPREHLSLTIDPRNDRQQRVQSKNRCTYEKITPNGDGGFVTETENGKQSDDEEQKIERVRKNGTPNRKFSDTSATTIH</sequence>
<proteinExistence type="predicted"/>
<protein>
    <submittedName>
        <fullName evidence="2">Uncharacterized protein</fullName>
    </submittedName>
</protein>
<organism evidence="2 3">
    <name type="scientific">Dufourea novaeangliae</name>
    <name type="common">Sweat bee</name>
    <dbReference type="NCBI Taxonomy" id="178035"/>
    <lineage>
        <taxon>Eukaryota</taxon>
        <taxon>Metazoa</taxon>
        <taxon>Ecdysozoa</taxon>
        <taxon>Arthropoda</taxon>
        <taxon>Hexapoda</taxon>
        <taxon>Insecta</taxon>
        <taxon>Pterygota</taxon>
        <taxon>Neoptera</taxon>
        <taxon>Endopterygota</taxon>
        <taxon>Hymenoptera</taxon>
        <taxon>Apocrita</taxon>
        <taxon>Aculeata</taxon>
        <taxon>Apoidea</taxon>
        <taxon>Anthophila</taxon>
        <taxon>Halictidae</taxon>
        <taxon>Rophitinae</taxon>
        <taxon>Dufourea</taxon>
    </lineage>
</organism>
<name>A0A154P6W1_DUFNO</name>
<evidence type="ECO:0000313" key="3">
    <source>
        <dbReference type="Proteomes" id="UP000076502"/>
    </source>
</evidence>
<reference evidence="2 3" key="1">
    <citation type="submission" date="2015-07" db="EMBL/GenBank/DDBJ databases">
        <title>The genome of Dufourea novaeangliae.</title>
        <authorList>
            <person name="Pan H."/>
            <person name="Kapheim K."/>
        </authorList>
    </citation>
    <scope>NUCLEOTIDE SEQUENCE [LARGE SCALE GENOMIC DNA]</scope>
    <source>
        <strain evidence="2">0120121106</strain>
        <tissue evidence="2">Whole body</tissue>
    </source>
</reference>
<dbReference type="EMBL" id="KQ434827">
    <property type="protein sequence ID" value="KZC07563.1"/>
    <property type="molecule type" value="Genomic_DNA"/>
</dbReference>